<reference evidence="2 3" key="1">
    <citation type="submission" date="2014-06" db="EMBL/GenBank/DDBJ databases">
        <authorList>
            <person name="Swart Estienne"/>
        </authorList>
    </citation>
    <scope>NUCLEOTIDE SEQUENCE [LARGE SCALE GENOMIC DNA]</scope>
    <source>
        <strain evidence="2 3">130c</strain>
    </source>
</reference>
<dbReference type="AlphaFoldDB" id="A0A078AYD2"/>
<evidence type="ECO:0000256" key="1">
    <source>
        <dbReference type="SAM" id="MobiDB-lite"/>
    </source>
</evidence>
<sequence>MNDEKLRLSLQSNEELRLRQDDQQIEPYMRINNHKNNNLISSEQMKFGQSRVPNIDITQISTKQNYPKNDSNSLLMPAPNMQPRVYATNRDAQYNSKTFDMGLLQHQKEEGNSIQDDKFVENLNKKQIHQLDSNSQLDDSHAISQYQASLFQDQGQTEMGYNLKSGPGRKPILMNESAMKRPAYKLMIGNVRDINNDLIQQNRDQNTSVNQNNCFNSSQESQQRSYMKDSVRQDRGNPSINVLKSPQEKPFYPVVTEMRKLIHILRKNSSFQNLSESLSNLVENYHHSQNSFIQELFKQLLNQVHGNDLQATTQILIILSLIKVDNVQKPSDNLIPRLDISQSTPLSPQDRSRLSDQQRIEKIINETISVNPKKTFDSIDDNDVDIDNSPKSLLSVRTLGQSNMVKKSLSHLKQDDENQNDFMHKMKQNERKKQLNTPIAAQSNQFSFKDGETNKMSNIGKGQDQNSLSESKGSKNSDQIQNFNTQSIVVKSQKVHLQANQKPPIPPNDTQKKDPNSLKSQLNDARKQIENKINLADQKIEQQIKQRKMEQGKDLVRFFKTLGEEIKNSSQFKHQPNIQSIQLAPLYEKCVQQKLVKEQFKDFIISEFRKQTIMMEERQRLTSNEPSSRDSSVKKRKHNLFSSSSQSNINQDKSHATEISQQLSHANSQSSLNQPDKKIYPNKFATNPKRPVPIEVINEKDEKDYLSDDLEQKSHSKQDKRMYFSLFKVDQADMKTNTQKVSPNKVPPLDLTKLNKKKK</sequence>
<protein>
    <submittedName>
        <fullName evidence="2">Uncharacterized protein</fullName>
    </submittedName>
</protein>
<feature type="region of interest" description="Disordered" evidence="1">
    <location>
        <begin position="616"/>
        <end position="694"/>
    </location>
</feature>
<feature type="region of interest" description="Disordered" evidence="1">
    <location>
        <begin position="733"/>
        <end position="759"/>
    </location>
</feature>
<feature type="region of interest" description="Disordered" evidence="1">
    <location>
        <begin position="493"/>
        <end position="521"/>
    </location>
</feature>
<dbReference type="Proteomes" id="UP000039865">
    <property type="component" value="Unassembled WGS sequence"/>
</dbReference>
<feature type="compositionally biased region" description="Polar residues" evidence="1">
    <location>
        <begin position="640"/>
        <end position="674"/>
    </location>
</feature>
<feature type="region of interest" description="Disordered" evidence="1">
    <location>
        <begin position="429"/>
        <end position="478"/>
    </location>
</feature>
<dbReference type="EMBL" id="CCKQ01015358">
    <property type="protein sequence ID" value="CDW87174.1"/>
    <property type="molecule type" value="Genomic_DNA"/>
</dbReference>
<feature type="compositionally biased region" description="Basic and acidic residues" evidence="1">
    <location>
        <begin position="226"/>
        <end position="235"/>
    </location>
</feature>
<feature type="compositionally biased region" description="Polar residues" evidence="1">
    <location>
        <begin position="435"/>
        <end position="447"/>
    </location>
</feature>
<feature type="compositionally biased region" description="Polar residues" evidence="1">
    <location>
        <begin position="463"/>
        <end position="478"/>
    </location>
</feature>
<feature type="region of interest" description="Disordered" evidence="1">
    <location>
        <begin position="336"/>
        <end position="355"/>
    </location>
</feature>
<gene>
    <name evidence="2" type="primary">Contig3139.g3356</name>
    <name evidence="2" type="ORF">STYLEM_16277</name>
</gene>
<proteinExistence type="predicted"/>
<feature type="compositionally biased region" description="Polar residues" evidence="1">
    <location>
        <begin position="340"/>
        <end position="349"/>
    </location>
</feature>
<feature type="region of interest" description="Disordered" evidence="1">
    <location>
        <begin position="205"/>
        <end position="245"/>
    </location>
</feature>
<evidence type="ECO:0000313" key="3">
    <source>
        <dbReference type="Proteomes" id="UP000039865"/>
    </source>
</evidence>
<name>A0A078AYD2_STYLE</name>
<evidence type="ECO:0000313" key="2">
    <source>
        <dbReference type="EMBL" id="CDW87174.1"/>
    </source>
</evidence>
<organism evidence="2 3">
    <name type="scientific">Stylonychia lemnae</name>
    <name type="common">Ciliate</name>
    <dbReference type="NCBI Taxonomy" id="5949"/>
    <lineage>
        <taxon>Eukaryota</taxon>
        <taxon>Sar</taxon>
        <taxon>Alveolata</taxon>
        <taxon>Ciliophora</taxon>
        <taxon>Intramacronucleata</taxon>
        <taxon>Spirotrichea</taxon>
        <taxon>Stichotrichia</taxon>
        <taxon>Sporadotrichida</taxon>
        <taxon>Oxytrichidae</taxon>
        <taxon>Stylonychinae</taxon>
        <taxon>Stylonychia</taxon>
    </lineage>
</organism>
<feature type="compositionally biased region" description="Polar residues" evidence="1">
    <location>
        <begin position="205"/>
        <end position="225"/>
    </location>
</feature>
<accession>A0A078AYD2</accession>
<keyword evidence="3" id="KW-1185">Reference proteome</keyword>
<dbReference type="InParanoid" id="A0A078AYD2"/>